<evidence type="ECO:0000256" key="12">
    <source>
        <dbReference type="PIRNR" id="PIRNR006621"/>
    </source>
</evidence>
<dbReference type="InterPro" id="IPR024036">
    <property type="entry name" value="tRNA-dHydroUridine_Synthase_C"/>
</dbReference>
<evidence type="ECO:0000256" key="5">
    <source>
        <dbReference type="ARBA" id="ARBA00022643"/>
    </source>
</evidence>
<evidence type="ECO:0000256" key="6">
    <source>
        <dbReference type="ARBA" id="ARBA00022694"/>
    </source>
</evidence>
<dbReference type="InterPro" id="IPR035587">
    <property type="entry name" value="DUS-like_FMN-bd"/>
</dbReference>
<comment type="catalytic activity">
    <reaction evidence="11">
        <text>a 5,6-dihydrouridine in tRNA + NAD(+) = a uridine in tRNA + NADH + H(+)</text>
        <dbReference type="Rhea" id="RHEA:54452"/>
        <dbReference type="Rhea" id="RHEA-COMP:13339"/>
        <dbReference type="Rhea" id="RHEA-COMP:13887"/>
        <dbReference type="ChEBI" id="CHEBI:15378"/>
        <dbReference type="ChEBI" id="CHEBI:57540"/>
        <dbReference type="ChEBI" id="CHEBI:57945"/>
        <dbReference type="ChEBI" id="CHEBI:65315"/>
        <dbReference type="ChEBI" id="CHEBI:74443"/>
    </reaction>
</comment>
<dbReference type="GO" id="GO:0017150">
    <property type="term" value="F:tRNA dihydrouridine synthase activity"/>
    <property type="evidence" value="ECO:0007669"/>
    <property type="project" value="InterPro"/>
</dbReference>
<dbReference type="PANTHER" id="PTHR11082">
    <property type="entry name" value="TRNA-DIHYDROURIDINE SYNTHASE"/>
    <property type="match status" value="1"/>
</dbReference>
<feature type="binding site" evidence="14">
    <location>
        <position position="84"/>
    </location>
    <ligand>
        <name>FMN</name>
        <dbReference type="ChEBI" id="CHEBI:58210"/>
    </ligand>
</feature>
<evidence type="ECO:0000256" key="1">
    <source>
        <dbReference type="ARBA" id="ARBA00001917"/>
    </source>
</evidence>
<dbReference type="EC" id="1.3.1.-" evidence="12"/>
<dbReference type="InterPro" id="IPR013785">
    <property type="entry name" value="Aldolase_TIM"/>
</dbReference>
<feature type="domain" description="DUS-like FMN-binding" evidence="15">
    <location>
        <begin position="15"/>
        <end position="320"/>
    </location>
</feature>
<comment type="similarity">
    <text evidence="12">Belongs to the dus family.</text>
</comment>
<dbReference type="GO" id="GO:0050660">
    <property type="term" value="F:flavin adenine dinucleotide binding"/>
    <property type="evidence" value="ECO:0007669"/>
    <property type="project" value="InterPro"/>
</dbReference>
<evidence type="ECO:0000256" key="7">
    <source>
        <dbReference type="ARBA" id="ARBA00022857"/>
    </source>
</evidence>
<dbReference type="InterPro" id="IPR018517">
    <property type="entry name" value="tRNA_hU_synthase_CS"/>
</dbReference>
<feature type="binding site" evidence="14">
    <location>
        <position position="154"/>
    </location>
    <ligand>
        <name>FMN</name>
        <dbReference type="ChEBI" id="CHEBI:58210"/>
    </ligand>
</feature>
<evidence type="ECO:0000256" key="2">
    <source>
        <dbReference type="ARBA" id="ARBA00002790"/>
    </source>
</evidence>
<evidence type="ECO:0000256" key="11">
    <source>
        <dbReference type="ARBA" id="ARBA00048802"/>
    </source>
</evidence>
<keyword evidence="9 12" id="KW-0560">Oxidoreductase</keyword>
<feature type="binding site" evidence="14">
    <location>
        <begin position="17"/>
        <end position="19"/>
    </location>
    <ligand>
        <name>FMN</name>
        <dbReference type="ChEBI" id="CHEBI:58210"/>
    </ligand>
</feature>
<gene>
    <name evidence="16" type="ORF">A2242_01745</name>
</gene>
<keyword evidence="14" id="KW-0547">Nucleotide-binding</keyword>
<keyword evidence="8" id="KW-0694">RNA-binding</keyword>
<evidence type="ECO:0000259" key="15">
    <source>
        <dbReference type="Pfam" id="PF01207"/>
    </source>
</evidence>
<dbReference type="PANTHER" id="PTHR11082:SF25">
    <property type="entry name" value="DUS-LIKE FMN-BINDING DOMAIN-CONTAINING PROTEIN"/>
    <property type="match status" value="1"/>
</dbReference>
<name>A0A1F5SJQ4_9BACT</name>
<dbReference type="Gene3D" id="1.10.1200.80">
    <property type="entry name" value="Putative flavin oxidoreducatase, domain 2"/>
    <property type="match status" value="1"/>
</dbReference>
<feature type="binding site" evidence="14">
    <location>
        <position position="182"/>
    </location>
    <ligand>
        <name>FMN</name>
        <dbReference type="ChEBI" id="CHEBI:58210"/>
    </ligand>
</feature>
<feature type="active site" description="Proton donor" evidence="13">
    <location>
        <position position="114"/>
    </location>
</feature>
<evidence type="ECO:0000256" key="8">
    <source>
        <dbReference type="ARBA" id="ARBA00022884"/>
    </source>
</evidence>
<keyword evidence="6 12" id="KW-0819">tRNA processing</keyword>
<keyword evidence="5 12" id="KW-0288">FMN</keyword>
<evidence type="ECO:0000256" key="3">
    <source>
        <dbReference type="ARBA" id="ARBA00022555"/>
    </source>
</evidence>
<dbReference type="InterPro" id="IPR001269">
    <property type="entry name" value="DUS_fam"/>
</dbReference>
<dbReference type="GO" id="GO:0000049">
    <property type="term" value="F:tRNA binding"/>
    <property type="evidence" value="ECO:0007669"/>
    <property type="project" value="UniProtKB-KW"/>
</dbReference>
<comment type="caution">
    <text evidence="16">The sequence shown here is derived from an EMBL/GenBank/DDBJ whole genome shotgun (WGS) entry which is preliminary data.</text>
</comment>
<evidence type="ECO:0000256" key="10">
    <source>
        <dbReference type="ARBA" id="ARBA00048205"/>
    </source>
</evidence>
<evidence type="ECO:0000313" key="16">
    <source>
        <dbReference type="EMBL" id="OGF26673.1"/>
    </source>
</evidence>
<dbReference type="AlphaFoldDB" id="A0A1F5SJQ4"/>
<evidence type="ECO:0000256" key="13">
    <source>
        <dbReference type="PIRSR" id="PIRSR006621-1"/>
    </source>
</evidence>
<dbReference type="Gene3D" id="3.20.20.70">
    <property type="entry name" value="Aldolase class I"/>
    <property type="match status" value="1"/>
</dbReference>
<proteinExistence type="inferred from homology"/>
<dbReference type="PROSITE" id="PS01136">
    <property type="entry name" value="UPF0034"/>
    <property type="match status" value="1"/>
</dbReference>
<evidence type="ECO:0000256" key="9">
    <source>
        <dbReference type="ARBA" id="ARBA00023002"/>
    </source>
</evidence>
<comment type="catalytic activity">
    <reaction evidence="10">
        <text>a 5,6-dihydrouridine in tRNA + NADP(+) = a uridine in tRNA + NADPH + H(+)</text>
        <dbReference type="Rhea" id="RHEA:23624"/>
        <dbReference type="Rhea" id="RHEA-COMP:13339"/>
        <dbReference type="Rhea" id="RHEA-COMP:13887"/>
        <dbReference type="ChEBI" id="CHEBI:15378"/>
        <dbReference type="ChEBI" id="CHEBI:57783"/>
        <dbReference type="ChEBI" id="CHEBI:58349"/>
        <dbReference type="ChEBI" id="CHEBI:65315"/>
        <dbReference type="ChEBI" id="CHEBI:74443"/>
    </reaction>
</comment>
<evidence type="ECO:0000256" key="4">
    <source>
        <dbReference type="ARBA" id="ARBA00022630"/>
    </source>
</evidence>
<sequence length="325" mass="36108">MKNFWLKLKKPIFCLAPMADVTDAAFRFLIAKYGKFTHPDGTVLGGPDVMWTEFVSADGLCSAGKKNLLIDLKYSERERPIVAQIFGATPQNFYQAAKLLKKLGFDGIDINMGCPDKSVEKQGAGAALIKNPKLAQEIILATKEGSGGLPVSVKTRIGYNINIIEEWTEALLRAKPAAITFHLRTRKEMSEVPAHWDEITKALALAKGSSTLILGNGDIENLAQAQEKVDEYGVDGVMIGRGIFGNPWLFAKSKQAVSLEKKLKAMLEHAKLFEKKFKNKKNFLIMRKHMGAYIKGHDNIKKLRVALMQTTNAREVERAIKTFLS</sequence>
<dbReference type="CDD" id="cd02801">
    <property type="entry name" value="DUS_like_FMN"/>
    <property type="match status" value="1"/>
</dbReference>
<protein>
    <recommendedName>
        <fullName evidence="12">tRNA-dihydrouridine synthase</fullName>
        <ecNumber evidence="12">1.3.1.-</ecNumber>
    </recommendedName>
</protein>
<evidence type="ECO:0000256" key="14">
    <source>
        <dbReference type="PIRSR" id="PIRSR006621-2"/>
    </source>
</evidence>
<reference evidence="16 17" key="1">
    <citation type="journal article" date="2016" name="Nat. Commun.">
        <title>Thousands of microbial genomes shed light on interconnected biogeochemical processes in an aquifer system.</title>
        <authorList>
            <person name="Anantharaman K."/>
            <person name="Brown C.T."/>
            <person name="Hug L.A."/>
            <person name="Sharon I."/>
            <person name="Castelle C.J."/>
            <person name="Probst A.J."/>
            <person name="Thomas B.C."/>
            <person name="Singh A."/>
            <person name="Wilkins M.J."/>
            <person name="Karaoz U."/>
            <person name="Brodie E.L."/>
            <person name="Williams K.H."/>
            <person name="Hubbard S.S."/>
            <person name="Banfield J.F."/>
        </authorList>
    </citation>
    <scope>NUCLEOTIDE SEQUENCE [LARGE SCALE GENOMIC DNA]</scope>
</reference>
<comment type="function">
    <text evidence="2 12">Catalyzes the synthesis of 5,6-dihydrouridine (D), a modified base found in the D-loop of most tRNAs, via the reduction of the C5-C6 double bond in target uridines.</text>
</comment>
<dbReference type="STRING" id="1797995.A2242_01745"/>
<dbReference type="Proteomes" id="UP000178925">
    <property type="component" value="Unassembled WGS sequence"/>
</dbReference>
<keyword evidence="3" id="KW-0820">tRNA-binding</keyword>
<keyword evidence="7" id="KW-0521">NADP</keyword>
<dbReference type="SUPFAM" id="SSF51395">
    <property type="entry name" value="FMN-linked oxidoreductases"/>
    <property type="match status" value="1"/>
</dbReference>
<accession>A0A1F5SJQ4</accession>
<dbReference type="Pfam" id="PF01207">
    <property type="entry name" value="Dus"/>
    <property type="match status" value="1"/>
</dbReference>
<organism evidence="16 17">
    <name type="scientific">Candidatus Falkowbacteria bacterium RIFOXYA2_FULL_47_9</name>
    <dbReference type="NCBI Taxonomy" id="1797995"/>
    <lineage>
        <taxon>Bacteria</taxon>
        <taxon>Candidatus Falkowiibacteriota</taxon>
    </lineage>
</organism>
<keyword evidence="4 12" id="KW-0285">Flavoprotein</keyword>
<dbReference type="PIRSF" id="PIRSF006621">
    <property type="entry name" value="Dus"/>
    <property type="match status" value="1"/>
</dbReference>
<comment type="cofactor">
    <cofactor evidence="1 12 14">
        <name>FMN</name>
        <dbReference type="ChEBI" id="CHEBI:58210"/>
    </cofactor>
</comment>
<feature type="binding site" evidence="14">
    <location>
        <begin position="240"/>
        <end position="241"/>
    </location>
    <ligand>
        <name>FMN</name>
        <dbReference type="ChEBI" id="CHEBI:58210"/>
    </ligand>
</feature>
<evidence type="ECO:0000313" key="17">
    <source>
        <dbReference type="Proteomes" id="UP000178925"/>
    </source>
</evidence>
<dbReference type="EMBL" id="MFGC01000033">
    <property type="protein sequence ID" value="OGF26673.1"/>
    <property type="molecule type" value="Genomic_DNA"/>
</dbReference>